<feature type="domain" description="CHAT" evidence="1">
    <location>
        <begin position="328"/>
        <end position="613"/>
    </location>
</feature>
<dbReference type="Pfam" id="PF12770">
    <property type="entry name" value="CHAT"/>
    <property type="match status" value="1"/>
</dbReference>
<keyword evidence="3" id="KW-1185">Reference proteome</keyword>
<accession>A0ABV3G5R4</accession>
<name>A0ABV3G5R4_9NOCA</name>
<protein>
    <submittedName>
        <fullName evidence="2">CHAT domain-containing protein</fullName>
    </submittedName>
</protein>
<comment type="caution">
    <text evidence="2">The sequence shown here is derived from an EMBL/GenBank/DDBJ whole genome shotgun (WGS) entry which is preliminary data.</text>
</comment>
<dbReference type="EMBL" id="JBFAKC010000025">
    <property type="protein sequence ID" value="MEV0712741.1"/>
    <property type="molecule type" value="Genomic_DNA"/>
</dbReference>
<evidence type="ECO:0000313" key="3">
    <source>
        <dbReference type="Proteomes" id="UP001551695"/>
    </source>
</evidence>
<dbReference type="Proteomes" id="UP001551695">
    <property type="component" value="Unassembled WGS sequence"/>
</dbReference>
<dbReference type="RefSeq" id="WP_357789985.1">
    <property type="nucleotide sequence ID" value="NZ_JBFAKC010000025.1"/>
</dbReference>
<dbReference type="InterPro" id="IPR024983">
    <property type="entry name" value="CHAT_dom"/>
</dbReference>
<gene>
    <name evidence="2" type="ORF">AB0I48_34830</name>
</gene>
<evidence type="ECO:0000259" key="1">
    <source>
        <dbReference type="Pfam" id="PF12770"/>
    </source>
</evidence>
<proteinExistence type="predicted"/>
<reference evidence="2 3" key="1">
    <citation type="submission" date="2024-06" db="EMBL/GenBank/DDBJ databases">
        <title>The Natural Products Discovery Center: Release of the First 8490 Sequenced Strains for Exploring Actinobacteria Biosynthetic Diversity.</title>
        <authorList>
            <person name="Kalkreuter E."/>
            <person name="Kautsar S.A."/>
            <person name="Yang D."/>
            <person name="Bader C.D."/>
            <person name="Teijaro C.N."/>
            <person name="Fluegel L."/>
            <person name="Davis C.M."/>
            <person name="Simpson J.R."/>
            <person name="Lauterbach L."/>
            <person name="Steele A.D."/>
            <person name="Gui C."/>
            <person name="Meng S."/>
            <person name="Li G."/>
            <person name="Viehrig K."/>
            <person name="Ye F."/>
            <person name="Su P."/>
            <person name="Kiefer A.F."/>
            <person name="Nichols A."/>
            <person name="Cepeda A.J."/>
            <person name="Yan W."/>
            <person name="Fan B."/>
            <person name="Jiang Y."/>
            <person name="Adhikari A."/>
            <person name="Zheng C.-J."/>
            <person name="Schuster L."/>
            <person name="Cowan T.M."/>
            <person name="Smanski M.J."/>
            <person name="Chevrette M.G."/>
            <person name="De Carvalho L.P.S."/>
            <person name="Shen B."/>
        </authorList>
    </citation>
    <scope>NUCLEOTIDE SEQUENCE [LARGE SCALE GENOMIC DNA]</scope>
    <source>
        <strain evidence="2 3">NPDC050403</strain>
    </source>
</reference>
<sequence>MLPDTLEGMLRRAEDVRHRAASAEKDLDLADVAGVCGELRQHILRLLPHAAEWAATCTLVELFRWYIVLLARLPDPSWSEISQSGLVQANFYSQVVTADPPDREAMDADQLDRHRRWVYDLMLAQRNMQEIAAYAAHKRGVPGHAGMILEASTGATFHATQFATSVHALGPHDHSNHDDATKERLDLVYSSAGEDLPTGTGSPAEAREQFEDYLATQLYRVLELPRHLQLFGAYVWHCSSSATAVTSGRDIVYLVASSHGSTAIRYRATNGGSIRPVSIELPGLSASRASDWATDIKDVYSQYRRLEVRKKDLDQVVGMVLSGVGSSVLEPILAEWPDLRRVCFIPVGVLAALPLFAAEVGGRPAYSLLDLTIAPNVMSLHAADGYPVRPTGPAVVAIDPAEGEDHLKYTLIEADHVKAIHGVTVHNFRELGTSSIPGGNDSDVDEMPRARQLDDDVVPDEMSDVAARRLISLLTDCAVAHLACHGLVADFPEPNAYLLLGRGLSLNDYLTGCEPIAPGGTVVLSACSVGGVAEGAPAELFGFPTVLLSSGSRTVIAPVCPVLDNPETVMLMAELHRALRAGNSAGPALAMAIDRVRAVGASTAVWGIFNAYGH</sequence>
<evidence type="ECO:0000313" key="2">
    <source>
        <dbReference type="EMBL" id="MEV0712741.1"/>
    </source>
</evidence>
<organism evidence="2 3">
    <name type="scientific">Nocardia aurea</name>
    <dbReference type="NCBI Taxonomy" id="2144174"/>
    <lineage>
        <taxon>Bacteria</taxon>
        <taxon>Bacillati</taxon>
        <taxon>Actinomycetota</taxon>
        <taxon>Actinomycetes</taxon>
        <taxon>Mycobacteriales</taxon>
        <taxon>Nocardiaceae</taxon>
        <taxon>Nocardia</taxon>
    </lineage>
</organism>